<evidence type="ECO:0000256" key="5">
    <source>
        <dbReference type="PROSITE-ProRule" id="PRU00169"/>
    </source>
</evidence>
<keyword evidence="4" id="KW-0902">Two-component regulatory system</keyword>
<dbReference type="SUPFAM" id="SSF55874">
    <property type="entry name" value="ATPase domain of HSP90 chaperone/DNA topoisomerase II/histidine kinase"/>
    <property type="match status" value="1"/>
</dbReference>
<sequence>MAFFAALSGVLALACIWILRAALMALGRAERVEDELEAVRDRLWESEDRAESIRLEGERALEQAQARAEAGSQAKSRFLATVTHEMRTPLTGVIGTAGLLLDARLAPDQRTYARAIKSSAEAMLGLVDEILDLSRVEADRQAPSEEPFSPAALIEEVAELLAPRARDKALDFAVKVGPGVPEEVGGDAARVRQVLLNLAGNAVKFTEQGGVGLKVEAAGGKLRFAVEDTGPGFDPADTERLFEEFERGEGAGQSSGAGLGLAISRRLAAAMGGSLSGFAAPGQGATFTFELPMSQTVEASGDRPLAGLRIAIVSSAPFTGPWLAESLEAMGAAARVVDPAELDAAASPQARLDGTFAALVDREAGPSPSALAAAARFAGAERALLLLSPADRGELDRLHAQGFDGYLVKPVRASSLASRLLDPLGVEDRPAEPAAPAVPFPAGDGLKVLVAEDDPVSALIALAHLARLGHASVHVADGEAACEAFEREAFDAALIDIRMPRLNGCAAARRMRAVELAAGRAPALIFALTANVGDDAAARAAGMDGLMQKPLDRRALEEALAPLAGSRRTAVA</sequence>
<dbReference type="Proteomes" id="UP000825701">
    <property type="component" value="Chromosome"/>
</dbReference>
<feature type="modified residue" description="4-aspartylphosphate" evidence="5">
    <location>
        <position position="496"/>
    </location>
</feature>
<dbReference type="PROSITE" id="PS50109">
    <property type="entry name" value="HIS_KIN"/>
    <property type="match status" value="1"/>
</dbReference>
<dbReference type="PRINTS" id="PR00344">
    <property type="entry name" value="BCTRLSENSOR"/>
</dbReference>
<dbReference type="CDD" id="cd00082">
    <property type="entry name" value="HisKA"/>
    <property type="match status" value="1"/>
</dbReference>
<dbReference type="Gene3D" id="3.40.50.2300">
    <property type="match status" value="1"/>
</dbReference>
<dbReference type="GO" id="GO:0000155">
    <property type="term" value="F:phosphorelay sensor kinase activity"/>
    <property type="evidence" value="ECO:0007669"/>
    <property type="project" value="InterPro"/>
</dbReference>
<evidence type="ECO:0000256" key="2">
    <source>
        <dbReference type="ARBA" id="ARBA00012438"/>
    </source>
</evidence>
<dbReference type="Gene3D" id="3.30.565.10">
    <property type="entry name" value="Histidine kinase-like ATPase, C-terminal domain"/>
    <property type="match status" value="1"/>
</dbReference>
<dbReference type="SMART" id="SM00387">
    <property type="entry name" value="HATPase_c"/>
    <property type="match status" value="1"/>
</dbReference>
<dbReference type="Pfam" id="PF00512">
    <property type="entry name" value="HisKA"/>
    <property type="match status" value="1"/>
</dbReference>
<dbReference type="InterPro" id="IPR005467">
    <property type="entry name" value="His_kinase_dom"/>
</dbReference>
<dbReference type="EC" id="2.7.13.3" evidence="2"/>
<dbReference type="InterPro" id="IPR003661">
    <property type="entry name" value="HisK_dim/P_dom"/>
</dbReference>
<dbReference type="InterPro" id="IPR003594">
    <property type="entry name" value="HATPase_dom"/>
</dbReference>
<evidence type="ECO:0000256" key="1">
    <source>
        <dbReference type="ARBA" id="ARBA00000085"/>
    </source>
</evidence>
<keyword evidence="9" id="KW-1185">Reference proteome</keyword>
<dbReference type="Gene3D" id="1.10.287.130">
    <property type="match status" value="1"/>
</dbReference>
<dbReference type="InterPro" id="IPR004358">
    <property type="entry name" value="Sig_transdc_His_kin-like_C"/>
</dbReference>
<protein>
    <recommendedName>
        <fullName evidence="2">histidine kinase</fullName>
        <ecNumber evidence="2">2.7.13.3</ecNumber>
    </recommendedName>
</protein>
<dbReference type="InterPro" id="IPR001789">
    <property type="entry name" value="Sig_transdc_resp-reg_receiver"/>
</dbReference>
<dbReference type="Pfam" id="PF02518">
    <property type="entry name" value="HATPase_c"/>
    <property type="match status" value="1"/>
</dbReference>
<dbReference type="EMBL" id="CP081869">
    <property type="protein sequence ID" value="QZN98687.1"/>
    <property type="molecule type" value="Genomic_DNA"/>
</dbReference>
<dbReference type="AlphaFoldDB" id="A0A9E6R5R0"/>
<feature type="domain" description="Response regulatory" evidence="7">
    <location>
        <begin position="447"/>
        <end position="564"/>
    </location>
</feature>
<dbReference type="Pfam" id="PF00072">
    <property type="entry name" value="Response_reg"/>
    <property type="match status" value="1"/>
</dbReference>
<feature type="domain" description="Histidine kinase" evidence="6">
    <location>
        <begin position="81"/>
        <end position="295"/>
    </location>
</feature>
<evidence type="ECO:0000313" key="8">
    <source>
        <dbReference type="EMBL" id="QZN98687.1"/>
    </source>
</evidence>
<dbReference type="InterPro" id="IPR036097">
    <property type="entry name" value="HisK_dim/P_sf"/>
</dbReference>
<comment type="catalytic activity">
    <reaction evidence="1">
        <text>ATP + protein L-histidine = ADP + protein N-phospho-L-histidine.</text>
        <dbReference type="EC" id="2.7.13.3"/>
    </reaction>
</comment>
<dbReference type="CDD" id="cd17546">
    <property type="entry name" value="REC_hyHK_CKI1_RcsC-like"/>
    <property type="match status" value="1"/>
</dbReference>
<organism evidence="8 9">
    <name type="scientific">Chenggangzhangella methanolivorans</name>
    <dbReference type="NCBI Taxonomy" id="1437009"/>
    <lineage>
        <taxon>Bacteria</taxon>
        <taxon>Pseudomonadati</taxon>
        <taxon>Pseudomonadota</taxon>
        <taxon>Alphaproteobacteria</taxon>
        <taxon>Hyphomicrobiales</taxon>
        <taxon>Methylopilaceae</taxon>
        <taxon>Chenggangzhangella</taxon>
    </lineage>
</organism>
<accession>A0A9E6R5R0</accession>
<proteinExistence type="predicted"/>
<dbReference type="PANTHER" id="PTHR45339">
    <property type="entry name" value="HYBRID SIGNAL TRANSDUCTION HISTIDINE KINASE J"/>
    <property type="match status" value="1"/>
</dbReference>
<reference evidence="8" key="1">
    <citation type="submission" date="2021-08" db="EMBL/GenBank/DDBJ databases">
        <authorList>
            <person name="Zhang H."/>
            <person name="Xu M."/>
            <person name="Yu Z."/>
            <person name="Yang L."/>
            <person name="Cai Y."/>
        </authorList>
    </citation>
    <scope>NUCLEOTIDE SEQUENCE</scope>
    <source>
        <strain evidence="8">CHL1</strain>
    </source>
</reference>
<evidence type="ECO:0000259" key="6">
    <source>
        <dbReference type="PROSITE" id="PS50109"/>
    </source>
</evidence>
<dbReference type="SUPFAM" id="SSF47384">
    <property type="entry name" value="Homodimeric domain of signal transducing histidine kinase"/>
    <property type="match status" value="1"/>
</dbReference>
<dbReference type="SMART" id="SM00388">
    <property type="entry name" value="HisKA"/>
    <property type="match status" value="1"/>
</dbReference>
<evidence type="ECO:0000256" key="4">
    <source>
        <dbReference type="ARBA" id="ARBA00023012"/>
    </source>
</evidence>
<dbReference type="PROSITE" id="PS50110">
    <property type="entry name" value="RESPONSE_REGULATORY"/>
    <property type="match status" value="1"/>
</dbReference>
<dbReference type="InterPro" id="IPR036890">
    <property type="entry name" value="HATPase_C_sf"/>
</dbReference>
<dbReference type="PANTHER" id="PTHR45339:SF1">
    <property type="entry name" value="HYBRID SIGNAL TRANSDUCTION HISTIDINE KINASE J"/>
    <property type="match status" value="1"/>
</dbReference>
<dbReference type="InterPro" id="IPR011006">
    <property type="entry name" value="CheY-like_superfamily"/>
</dbReference>
<gene>
    <name evidence="8" type="ORF">K6K41_16940</name>
</gene>
<dbReference type="CDD" id="cd16922">
    <property type="entry name" value="HATPase_EvgS-ArcB-TorS-like"/>
    <property type="match status" value="1"/>
</dbReference>
<dbReference type="SMART" id="SM00448">
    <property type="entry name" value="REC"/>
    <property type="match status" value="1"/>
</dbReference>
<keyword evidence="3 5" id="KW-0597">Phosphoprotein</keyword>
<evidence type="ECO:0000256" key="3">
    <source>
        <dbReference type="ARBA" id="ARBA00022553"/>
    </source>
</evidence>
<dbReference type="RefSeq" id="WP_261401631.1">
    <property type="nucleotide sequence ID" value="NZ_CP081869.1"/>
</dbReference>
<evidence type="ECO:0000313" key="9">
    <source>
        <dbReference type="Proteomes" id="UP000825701"/>
    </source>
</evidence>
<dbReference type="KEGG" id="cmet:K6K41_16940"/>
<name>A0A9E6R5R0_9HYPH</name>
<evidence type="ECO:0000259" key="7">
    <source>
        <dbReference type="PROSITE" id="PS50110"/>
    </source>
</evidence>
<dbReference type="SUPFAM" id="SSF52172">
    <property type="entry name" value="CheY-like"/>
    <property type="match status" value="1"/>
</dbReference>